<name>A0AAW0CP78_9AGAR</name>
<feature type="region of interest" description="Disordered" evidence="1">
    <location>
        <begin position="254"/>
        <end position="273"/>
    </location>
</feature>
<organism evidence="2 3">
    <name type="scientific">Favolaschia claudopus</name>
    <dbReference type="NCBI Taxonomy" id="2862362"/>
    <lineage>
        <taxon>Eukaryota</taxon>
        <taxon>Fungi</taxon>
        <taxon>Dikarya</taxon>
        <taxon>Basidiomycota</taxon>
        <taxon>Agaricomycotina</taxon>
        <taxon>Agaricomycetes</taxon>
        <taxon>Agaricomycetidae</taxon>
        <taxon>Agaricales</taxon>
        <taxon>Marasmiineae</taxon>
        <taxon>Mycenaceae</taxon>
        <taxon>Favolaschia</taxon>
    </lineage>
</organism>
<evidence type="ECO:0000313" key="2">
    <source>
        <dbReference type="EMBL" id="KAK7040037.1"/>
    </source>
</evidence>
<gene>
    <name evidence="2" type="ORF">R3P38DRAFT_2770156</name>
</gene>
<accession>A0AAW0CP78</accession>
<keyword evidence="3" id="KW-1185">Reference proteome</keyword>
<reference evidence="2 3" key="1">
    <citation type="journal article" date="2024" name="J Genomics">
        <title>Draft genome sequencing and assembly of Favolaschia claudopus CIRM-BRFM 2984 isolated from oak limbs.</title>
        <authorList>
            <person name="Navarro D."/>
            <person name="Drula E."/>
            <person name="Chaduli D."/>
            <person name="Cazenave R."/>
            <person name="Ahrendt S."/>
            <person name="Wang J."/>
            <person name="Lipzen A."/>
            <person name="Daum C."/>
            <person name="Barry K."/>
            <person name="Grigoriev I.V."/>
            <person name="Favel A."/>
            <person name="Rosso M.N."/>
            <person name="Martin F."/>
        </authorList>
    </citation>
    <scope>NUCLEOTIDE SEQUENCE [LARGE SCALE GENOMIC DNA]</scope>
    <source>
        <strain evidence="2 3">CIRM-BRFM 2984</strain>
    </source>
</reference>
<dbReference type="AlphaFoldDB" id="A0AAW0CP78"/>
<evidence type="ECO:0000256" key="1">
    <source>
        <dbReference type="SAM" id="MobiDB-lite"/>
    </source>
</evidence>
<protein>
    <submittedName>
        <fullName evidence="2">Uncharacterized protein</fullName>
    </submittedName>
</protein>
<evidence type="ECO:0000313" key="3">
    <source>
        <dbReference type="Proteomes" id="UP001362999"/>
    </source>
</evidence>
<comment type="caution">
    <text evidence="2">The sequence shown here is derived from an EMBL/GenBank/DDBJ whole genome shotgun (WGS) entry which is preliminary data.</text>
</comment>
<sequence length="418" mass="46686">MGHLWPNPTNRSQRTASLSLVTSAAEIHPQVTLIFTTHSLNGRLRDSAPSFSLLRRFVRTPVDEDCGDKWMAVVDSLSTENWRGCVQTQVEIHIDNQHQPYHPLHLLINEAEMVAARGDERLDIGYGMRHRHTGSALGLKHAVCLRGGVQKTHGVVWGRSGWRRLCQGEGERISNLRHHHYSHFQNAPRTPITRALSVLDSPAAVWGTSDSHDRCADGGMSMLINGFSACSLDFPVVIDETMYQMHASAASHSPLPSSSLGHGHGHGMATKPKERRWGDRPVLLLGSRLGVDGVNLVDYEVIKSIHLLSVREYRMWEAPWSLYYFRAYKATTAEDARRAQTQPRTRSGSTSPGMAEIGVAGTWAQLCPRWVYEPTRELCERARSLAQSGLRDERGWTSAGRLGLRRQEPMGCGQLLRV</sequence>
<proteinExistence type="predicted"/>
<dbReference type="Proteomes" id="UP001362999">
    <property type="component" value="Unassembled WGS sequence"/>
</dbReference>
<dbReference type="EMBL" id="JAWWNJ010000016">
    <property type="protein sequence ID" value="KAK7040037.1"/>
    <property type="molecule type" value="Genomic_DNA"/>
</dbReference>